<dbReference type="PRINTS" id="PR02026">
    <property type="entry name" value="YTRCYTRDABC"/>
</dbReference>
<dbReference type="InterPro" id="IPR023264">
    <property type="entry name" value="ABC_transptr_acetoin_YtrC/YtrD"/>
</dbReference>
<protein>
    <submittedName>
        <fullName evidence="1">Uncharacterized protein</fullName>
    </submittedName>
</protein>
<gene>
    <name evidence="1" type="ORF">E6W99_05095</name>
</gene>
<dbReference type="PANTHER" id="PTHR39177:SF1">
    <property type="entry name" value="ABC TRANSPORTER PERMEASE YTRC-RELATED"/>
    <property type="match status" value="1"/>
</dbReference>
<dbReference type="Proteomes" id="UP000310334">
    <property type="component" value="Unassembled WGS sequence"/>
</dbReference>
<evidence type="ECO:0000313" key="1">
    <source>
        <dbReference type="EMBL" id="THF82024.1"/>
    </source>
</evidence>
<dbReference type="PANTHER" id="PTHR39177">
    <property type="entry name" value="ABC TRANSPORTER PERMEASE YTRC-RELATED"/>
    <property type="match status" value="1"/>
</dbReference>
<dbReference type="RefSeq" id="WP_136352109.1">
    <property type="nucleotide sequence ID" value="NZ_CP046266.1"/>
</dbReference>
<dbReference type="AlphaFoldDB" id="A0A4S4C2V0"/>
<sequence length="95" mass="10880">MKEIYPSILMSALFLIIGFFPFSKHPFERNGAFFLWKWMERPIQFVVILLGILGFSSFGYLSSAENTMMGYFIGAAVGAIIGFLVSYFVIYKKKK</sequence>
<accession>A0A4S4C2V0</accession>
<organism evidence="1 2">
    <name type="scientific">Metabacillus sediminilitoris</name>
    <dbReference type="NCBI Taxonomy" id="2567941"/>
    <lineage>
        <taxon>Bacteria</taxon>
        <taxon>Bacillati</taxon>
        <taxon>Bacillota</taxon>
        <taxon>Bacilli</taxon>
        <taxon>Bacillales</taxon>
        <taxon>Bacillaceae</taxon>
        <taxon>Metabacillus</taxon>
    </lineage>
</organism>
<evidence type="ECO:0000313" key="2">
    <source>
        <dbReference type="Proteomes" id="UP000310334"/>
    </source>
</evidence>
<comment type="caution">
    <text evidence="1">The sequence shown here is derived from an EMBL/GenBank/DDBJ whole genome shotgun (WGS) entry which is preliminary data.</text>
</comment>
<name>A0A4S4C2V0_9BACI</name>
<keyword evidence="2" id="KW-1185">Reference proteome</keyword>
<dbReference type="EMBL" id="SSNT01000003">
    <property type="protein sequence ID" value="THF82024.1"/>
    <property type="molecule type" value="Genomic_DNA"/>
</dbReference>
<dbReference type="OrthoDB" id="2912723at2"/>
<reference evidence="1 2" key="1">
    <citation type="submission" date="2019-04" db="EMBL/GenBank/DDBJ databases">
        <title>Bacillus sediminilitoris sp. nov., isolated from a tidal flat sediment on the East China Sea.</title>
        <authorList>
            <person name="Wei Y."/>
            <person name="Mao H."/>
            <person name="Fang J."/>
        </authorList>
    </citation>
    <scope>NUCLEOTIDE SEQUENCE [LARGE SCALE GENOMIC DNA]</scope>
    <source>
        <strain evidence="1 2">DSL-17</strain>
    </source>
</reference>
<proteinExistence type="predicted"/>
<dbReference type="InterPro" id="IPR053046">
    <property type="entry name" value="ABC-5_transporter"/>
</dbReference>